<feature type="compositionally biased region" description="Basic residues" evidence="1">
    <location>
        <begin position="38"/>
        <end position="47"/>
    </location>
</feature>
<accession>A0A059ADG3</accession>
<dbReference type="AlphaFoldDB" id="A0A059ADG3"/>
<dbReference type="InParanoid" id="A0A059ADG3"/>
<dbReference type="EMBL" id="KK198762">
    <property type="protein sequence ID" value="KCW51410.1"/>
    <property type="molecule type" value="Genomic_DNA"/>
</dbReference>
<evidence type="ECO:0000256" key="1">
    <source>
        <dbReference type="SAM" id="MobiDB-lite"/>
    </source>
</evidence>
<feature type="region of interest" description="Disordered" evidence="1">
    <location>
        <begin position="31"/>
        <end position="103"/>
    </location>
</feature>
<feature type="compositionally biased region" description="Low complexity" evidence="1">
    <location>
        <begin position="63"/>
        <end position="82"/>
    </location>
</feature>
<gene>
    <name evidence="2" type="ORF">EUGRSUZ_J00947</name>
</gene>
<reference evidence="2" key="1">
    <citation type="submission" date="2013-07" db="EMBL/GenBank/DDBJ databases">
        <title>The genome of Eucalyptus grandis.</title>
        <authorList>
            <person name="Schmutz J."/>
            <person name="Hayes R."/>
            <person name="Myburg A."/>
            <person name="Tuskan G."/>
            <person name="Grattapaglia D."/>
            <person name="Rokhsar D.S."/>
        </authorList>
    </citation>
    <scope>NUCLEOTIDE SEQUENCE</scope>
    <source>
        <tissue evidence="2">Leaf extractions</tissue>
    </source>
</reference>
<name>A0A059ADG3_EUCGR</name>
<organism evidence="2">
    <name type="scientific">Eucalyptus grandis</name>
    <name type="common">Flooded gum</name>
    <dbReference type="NCBI Taxonomy" id="71139"/>
    <lineage>
        <taxon>Eukaryota</taxon>
        <taxon>Viridiplantae</taxon>
        <taxon>Streptophyta</taxon>
        <taxon>Embryophyta</taxon>
        <taxon>Tracheophyta</taxon>
        <taxon>Spermatophyta</taxon>
        <taxon>Magnoliopsida</taxon>
        <taxon>eudicotyledons</taxon>
        <taxon>Gunneridae</taxon>
        <taxon>Pentapetalae</taxon>
        <taxon>rosids</taxon>
        <taxon>malvids</taxon>
        <taxon>Myrtales</taxon>
        <taxon>Myrtaceae</taxon>
        <taxon>Myrtoideae</taxon>
        <taxon>Eucalypteae</taxon>
        <taxon>Eucalyptus</taxon>
    </lineage>
</organism>
<proteinExistence type="predicted"/>
<dbReference type="Gramene" id="KCW51410">
    <property type="protein sequence ID" value="KCW51410"/>
    <property type="gene ID" value="EUGRSUZ_J00947"/>
</dbReference>
<sequence>MQTMLNLNSSSGLPLCVSGITRALPLSREMLDHDRRTRAMKRMRSRYGRGSAAPGETGRETAAEAATQRGSIPEGGDLSGDLAVGGGGGGSSSSFGPCTAKAA</sequence>
<evidence type="ECO:0000313" key="2">
    <source>
        <dbReference type="EMBL" id="KCW51410.1"/>
    </source>
</evidence>
<protein>
    <submittedName>
        <fullName evidence="2">Uncharacterized protein</fullName>
    </submittedName>
</protein>
<dbReference type="eggNOG" id="ENOG502S521">
    <property type="taxonomic scope" value="Eukaryota"/>
</dbReference>